<evidence type="ECO:0000259" key="4">
    <source>
        <dbReference type="PROSITE" id="PS50949"/>
    </source>
</evidence>
<keyword evidence="3" id="KW-0804">Transcription</keyword>
<organism evidence="5">
    <name type="scientific">bioreactor metagenome</name>
    <dbReference type="NCBI Taxonomy" id="1076179"/>
    <lineage>
        <taxon>unclassified sequences</taxon>
        <taxon>metagenomes</taxon>
        <taxon>ecological metagenomes</taxon>
    </lineage>
</organism>
<sequence>MNADYQTMGCTAVDCIYSGIRKKIISKELQKGQRLAETVIAKEFNVSRTPVREAIRRLANDGLVNIVPGWGAHLVSPTKEEVIDTSMMRQVLEEIAIRKAVQAVTPVYIYKLQEQILLEQKAAAECDVDAYIAANNNFHLVIAEASGSKTLFELLEHVLAKVVTHLLFFDDSLFKFDTNPTLNQHKEIVRALESGDVDLCVKLIKQDIYPWSSEL</sequence>
<gene>
    <name evidence="5" type="primary">rspR_43</name>
    <name evidence="5" type="ORF">SDC9_171928</name>
</gene>
<dbReference type="InterPro" id="IPR036388">
    <property type="entry name" value="WH-like_DNA-bd_sf"/>
</dbReference>
<dbReference type="SUPFAM" id="SSF48008">
    <property type="entry name" value="GntR ligand-binding domain-like"/>
    <property type="match status" value="1"/>
</dbReference>
<evidence type="ECO:0000256" key="2">
    <source>
        <dbReference type="ARBA" id="ARBA00023125"/>
    </source>
</evidence>
<dbReference type="AlphaFoldDB" id="A0A645GFG5"/>
<evidence type="ECO:0000256" key="1">
    <source>
        <dbReference type="ARBA" id="ARBA00023015"/>
    </source>
</evidence>
<protein>
    <submittedName>
        <fullName evidence="5">HTH-type transcriptional repressor RspR</fullName>
    </submittedName>
</protein>
<dbReference type="InterPro" id="IPR036390">
    <property type="entry name" value="WH_DNA-bd_sf"/>
</dbReference>
<accession>A0A645GFG5</accession>
<dbReference type="GO" id="GO:0003700">
    <property type="term" value="F:DNA-binding transcription factor activity"/>
    <property type="evidence" value="ECO:0007669"/>
    <property type="project" value="InterPro"/>
</dbReference>
<comment type="caution">
    <text evidence="5">The sequence shown here is derived from an EMBL/GenBank/DDBJ whole genome shotgun (WGS) entry which is preliminary data.</text>
</comment>
<dbReference type="GO" id="GO:0003677">
    <property type="term" value="F:DNA binding"/>
    <property type="evidence" value="ECO:0007669"/>
    <property type="project" value="UniProtKB-KW"/>
</dbReference>
<reference evidence="5" key="1">
    <citation type="submission" date="2019-08" db="EMBL/GenBank/DDBJ databases">
        <authorList>
            <person name="Kucharzyk K."/>
            <person name="Murdoch R.W."/>
            <person name="Higgins S."/>
            <person name="Loffler F."/>
        </authorList>
    </citation>
    <scope>NUCLEOTIDE SEQUENCE</scope>
</reference>
<dbReference type="Pfam" id="PF07729">
    <property type="entry name" value="FCD"/>
    <property type="match status" value="1"/>
</dbReference>
<keyword evidence="2" id="KW-0238">DNA-binding</keyword>
<dbReference type="Pfam" id="PF00392">
    <property type="entry name" value="GntR"/>
    <property type="match status" value="1"/>
</dbReference>
<dbReference type="InterPro" id="IPR000524">
    <property type="entry name" value="Tscrpt_reg_HTH_GntR"/>
</dbReference>
<dbReference type="Gene3D" id="1.10.10.10">
    <property type="entry name" value="Winged helix-like DNA-binding domain superfamily/Winged helix DNA-binding domain"/>
    <property type="match status" value="1"/>
</dbReference>
<dbReference type="PANTHER" id="PTHR43537:SF45">
    <property type="entry name" value="GNTR FAMILY REGULATORY PROTEIN"/>
    <property type="match status" value="1"/>
</dbReference>
<keyword evidence="1" id="KW-0805">Transcription regulation</keyword>
<evidence type="ECO:0000256" key="3">
    <source>
        <dbReference type="ARBA" id="ARBA00023163"/>
    </source>
</evidence>
<dbReference type="SMART" id="SM00895">
    <property type="entry name" value="FCD"/>
    <property type="match status" value="1"/>
</dbReference>
<dbReference type="PANTHER" id="PTHR43537">
    <property type="entry name" value="TRANSCRIPTIONAL REGULATOR, GNTR FAMILY"/>
    <property type="match status" value="1"/>
</dbReference>
<dbReference type="Gene3D" id="1.20.120.530">
    <property type="entry name" value="GntR ligand-binding domain-like"/>
    <property type="match status" value="1"/>
</dbReference>
<dbReference type="SMART" id="SM00345">
    <property type="entry name" value="HTH_GNTR"/>
    <property type="match status" value="1"/>
</dbReference>
<dbReference type="InterPro" id="IPR011711">
    <property type="entry name" value="GntR_C"/>
</dbReference>
<dbReference type="InterPro" id="IPR008920">
    <property type="entry name" value="TF_FadR/GntR_C"/>
</dbReference>
<proteinExistence type="predicted"/>
<dbReference type="PROSITE" id="PS50949">
    <property type="entry name" value="HTH_GNTR"/>
    <property type="match status" value="1"/>
</dbReference>
<dbReference type="EMBL" id="VSSQ01073409">
    <property type="protein sequence ID" value="MPN24529.1"/>
    <property type="molecule type" value="Genomic_DNA"/>
</dbReference>
<dbReference type="CDD" id="cd07377">
    <property type="entry name" value="WHTH_GntR"/>
    <property type="match status" value="1"/>
</dbReference>
<dbReference type="PRINTS" id="PR00035">
    <property type="entry name" value="HTHGNTR"/>
</dbReference>
<dbReference type="SUPFAM" id="SSF46785">
    <property type="entry name" value="Winged helix' DNA-binding domain"/>
    <property type="match status" value="1"/>
</dbReference>
<feature type="domain" description="HTH gntR-type" evidence="4">
    <location>
        <begin position="10"/>
        <end position="77"/>
    </location>
</feature>
<name>A0A645GFG5_9ZZZZ</name>
<evidence type="ECO:0000313" key="5">
    <source>
        <dbReference type="EMBL" id="MPN24529.1"/>
    </source>
</evidence>